<accession>A0ACC3CZK2</accession>
<reference evidence="1" key="1">
    <citation type="submission" date="2024-09" db="EMBL/GenBank/DDBJ databases">
        <title>Black Yeasts Isolated from many extreme environments.</title>
        <authorList>
            <person name="Coleine C."/>
            <person name="Stajich J.E."/>
            <person name="Selbmann L."/>
        </authorList>
    </citation>
    <scope>NUCLEOTIDE SEQUENCE</scope>
    <source>
        <strain evidence="1">CCFEE 5737</strain>
    </source>
</reference>
<name>A0ACC3CZK2_9PEZI</name>
<evidence type="ECO:0000313" key="1">
    <source>
        <dbReference type="EMBL" id="KAK3059561.1"/>
    </source>
</evidence>
<keyword evidence="2" id="KW-1185">Reference proteome</keyword>
<proteinExistence type="predicted"/>
<feature type="non-terminal residue" evidence="1">
    <location>
        <position position="1"/>
    </location>
</feature>
<evidence type="ECO:0000313" key="2">
    <source>
        <dbReference type="Proteomes" id="UP001186974"/>
    </source>
</evidence>
<organism evidence="1 2">
    <name type="scientific">Coniosporium uncinatum</name>
    <dbReference type="NCBI Taxonomy" id="93489"/>
    <lineage>
        <taxon>Eukaryota</taxon>
        <taxon>Fungi</taxon>
        <taxon>Dikarya</taxon>
        <taxon>Ascomycota</taxon>
        <taxon>Pezizomycotina</taxon>
        <taxon>Dothideomycetes</taxon>
        <taxon>Dothideomycetes incertae sedis</taxon>
        <taxon>Coniosporium</taxon>
    </lineage>
</organism>
<comment type="caution">
    <text evidence="1">The sequence shown here is derived from an EMBL/GenBank/DDBJ whole genome shotgun (WGS) entry which is preliminary data.</text>
</comment>
<protein>
    <submittedName>
        <fullName evidence="1">Uncharacterized protein</fullName>
    </submittedName>
</protein>
<sequence>DEAMVKAERAIVIMIIIQNDILSYHKENVGAEGGHFPFNLVSVMRTAEPGLSQQAAYDRADELLREQFREYYVARSCVPSWGWEIDKVVHMWFEALERHVKANMNWSFVTERYFGKEAERVRRLRRTVSYD</sequence>
<dbReference type="Proteomes" id="UP001186974">
    <property type="component" value="Unassembled WGS sequence"/>
</dbReference>
<dbReference type="EMBL" id="JAWDJW010009293">
    <property type="protein sequence ID" value="KAK3059561.1"/>
    <property type="molecule type" value="Genomic_DNA"/>
</dbReference>
<gene>
    <name evidence="1" type="ORF">LTS18_010539</name>
</gene>